<comment type="subcellular location">
    <subcellularLocation>
        <location evidence="1 8">Cell membrane</location>
        <topology evidence="1 8">Multi-pass membrane protein</topology>
    </subcellularLocation>
</comment>
<dbReference type="RefSeq" id="WP_350935656.1">
    <property type="nucleotide sequence ID" value="NZ_JAYWLC010000004.1"/>
</dbReference>
<keyword evidence="4" id="KW-1003">Cell membrane</keyword>
<evidence type="ECO:0000256" key="8">
    <source>
        <dbReference type="RuleBase" id="RU363032"/>
    </source>
</evidence>
<keyword evidence="3 8" id="KW-0813">Transport</keyword>
<keyword evidence="5 8" id="KW-0812">Transmembrane</keyword>
<accession>A0ABV1SEP6</accession>
<evidence type="ECO:0000256" key="3">
    <source>
        <dbReference type="ARBA" id="ARBA00022448"/>
    </source>
</evidence>
<keyword evidence="7 8" id="KW-0472">Membrane</keyword>
<dbReference type="PANTHER" id="PTHR43848">
    <property type="entry name" value="PUTRESCINE TRANSPORT SYSTEM PERMEASE PROTEIN POTI"/>
    <property type="match status" value="1"/>
</dbReference>
<dbReference type="Gene3D" id="1.10.3720.10">
    <property type="entry name" value="MetI-like"/>
    <property type="match status" value="1"/>
</dbReference>
<dbReference type="Proteomes" id="UP001438953">
    <property type="component" value="Unassembled WGS sequence"/>
</dbReference>
<feature type="transmembrane region" description="Helical" evidence="8">
    <location>
        <begin position="241"/>
        <end position="264"/>
    </location>
</feature>
<keyword evidence="6 8" id="KW-1133">Transmembrane helix</keyword>
<dbReference type="SUPFAM" id="SSF161098">
    <property type="entry name" value="MetI-like"/>
    <property type="match status" value="1"/>
</dbReference>
<evidence type="ECO:0000256" key="5">
    <source>
        <dbReference type="ARBA" id="ARBA00022692"/>
    </source>
</evidence>
<evidence type="ECO:0000259" key="9">
    <source>
        <dbReference type="PROSITE" id="PS50928"/>
    </source>
</evidence>
<evidence type="ECO:0000313" key="10">
    <source>
        <dbReference type="EMBL" id="MER5171367.1"/>
    </source>
</evidence>
<dbReference type="CDD" id="cd06261">
    <property type="entry name" value="TM_PBP2"/>
    <property type="match status" value="1"/>
</dbReference>
<evidence type="ECO:0000256" key="6">
    <source>
        <dbReference type="ARBA" id="ARBA00022989"/>
    </source>
</evidence>
<keyword evidence="11" id="KW-1185">Reference proteome</keyword>
<sequence>MTRRSRPLSFYILGALTVLFIAYVYAPMACLYILSFQGPDGGMSFPMVGWSLDWFRMLFSGSGQGLGDIPTAFERSIRLAVCVGALTLVISVTAGLAYRRRFPGANFVFYSAIASMVLPGIFIGFGIALSFNMLGWQSNWFTSGIGAQLTWTLPFGLLIMFIILGRFNTSYEEAATDLGASARQRFQWVILPIILPGVIGIGMAGFTSSYEETMRTSLNVGTGNTLPMEVMGLLNAASTPVLFAIGTMTTLVSFSLIIISLLVMSHIAKRRSMRKPL</sequence>
<dbReference type="PANTHER" id="PTHR43848:SF2">
    <property type="entry name" value="PUTRESCINE TRANSPORT SYSTEM PERMEASE PROTEIN POTI"/>
    <property type="match status" value="1"/>
</dbReference>
<feature type="domain" description="ABC transmembrane type-1" evidence="9">
    <location>
        <begin position="73"/>
        <end position="260"/>
    </location>
</feature>
<dbReference type="PROSITE" id="PS50928">
    <property type="entry name" value="ABC_TM1"/>
    <property type="match status" value="1"/>
</dbReference>
<dbReference type="EMBL" id="JAYWLC010000004">
    <property type="protein sequence ID" value="MER5171367.1"/>
    <property type="molecule type" value="Genomic_DNA"/>
</dbReference>
<feature type="transmembrane region" description="Helical" evidence="8">
    <location>
        <begin position="188"/>
        <end position="210"/>
    </location>
</feature>
<feature type="transmembrane region" description="Helical" evidence="8">
    <location>
        <begin position="12"/>
        <end position="34"/>
    </location>
</feature>
<evidence type="ECO:0000256" key="1">
    <source>
        <dbReference type="ARBA" id="ARBA00004651"/>
    </source>
</evidence>
<evidence type="ECO:0000256" key="2">
    <source>
        <dbReference type="ARBA" id="ARBA00007069"/>
    </source>
</evidence>
<feature type="transmembrane region" description="Helical" evidence="8">
    <location>
        <begin position="149"/>
        <end position="167"/>
    </location>
</feature>
<gene>
    <name evidence="10" type="ORF">VSX56_06200</name>
</gene>
<evidence type="ECO:0000256" key="4">
    <source>
        <dbReference type="ARBA" id="ARBA00022475"/>
    </source>
</evidence>
<evidence type="ECO:0000256" key="7">
    <source>
        <dbReference type="ARBA" id="ARBA00023136"/>
    </source>
</evidence>
<organism evidence="10 11">
    <name type="scientific">Thioclava kandeliae</name>
    <dbReference type="NCBI Taxonomy" id="3070818"/>
    <lineage>
        <taxon>Bacteria</taxon>
        <taxon>Pseudomonadati</taxon>
        <taxon>Pseudomonadota</taxon>
        <taxon>Alphaproteobacteria</taxon>
        <taxon>Rhodobacterales</taxon>
        <taxon>Paracoccaceae</taxon>
        <taxon>Thioclava</taxon>
    </lineage>
</organism>
<comment type="similarity">
    <text evidence="2">Belongs to the binding-protein-dependent transport system permease family. CysTW subfamily.</text>
</comment>
<dbReference type="InterPro" id="IPR035906">
    <property type="entry name" value="MetI-like_sf"/>
</dbReference>
<dbReference type="InterPro" id="IPR000515">
    <property type="entry name" value="MetI-like"/>
</dbReference>
<feature type="transmembrane region" description="Helical" evidence="8">
    <location>
        <begin position="107"/>
        <end position="129"/>
    </location>
</feature>
<name>A0ABV1SEP6_9RHOB</name>
<dbReference type="InterPro" id="IPR051789">
    <property type="entry name" value="Bact_Polyamine_Transport"/>
</dbReference>
<protein>
    <submittedName>
        <fullName evidence="10">ABC transporter permease</fullName>
    </submittedName>
</protein>
<comment type="caution">
    <text evidence="10">The sequence shown here is derived from an EMBL/GenBank/DDBJ whole genome shotgun (WGS) entry which is preliminary data.</text>
</comment>
<dbReference type="Pfam" id="PF00528">
    <property type="entry name" value="BPD_transp_1"/>
    <property type="match status" value="1"/>
</dbReference>
<feature type="transmembrane region" description="Helical" evidence="8">
    <location>
        <begin position="77"/>
        <end position="98"/>
    </location>
</feature>
<reference evidence="10 11" key="1">
    <citation type="submission" date="2024-06" db="EMBL/GenBank/DDBJ databases">
        <title>Thioclava kandeliae sp. nov. from a rhizosphere soil sample of Kandelia candel in a mangrove.</title>
        <authorList>
            <person name="Mu T."/>
        </authorList>
    </citation>
    <scope>NUCLEOTIDE SEQUENCE [LARGE SCALE GENOMIC DNA]</scope>
    <source>
        <strain evidence="10 11">CPCC 100088</strain>
    </source>
</reference>
<evidence type="ECO:0000313" key="11">
    <source>
        <dbReference type="Proteomes" id="UP001438953"/>
    </source>
</evidence>
<proteinExistence type="inferred from homology"/>